<organism evidence="8 9">
    <name type="scientific">Kibdelosporangium banguiense</name>
    <dbReference type="NCBI Taxonomy" id="1365924"/>
    <lineage>
        <taxon>Bacteria</taxon>
        <taxon>Bacillati</taxon>
        <taxon>Actinomycetota</taxon>
        <taxon>Actinomycetes</taxon>
        <taxon>Pseudonocardiales</taxon>
        <taxon>Pseudonocardiaceae</taxon>
        <taxon>Kibdelosporangium</taxon>
    </lineage>
</organism>
<dbReference type="EMBL" id="JAGINW010000001">
    <property type="protein sequence ID" value="MBP2320345.1"/>
    <property type="molecule type" value="Genomic_DNA"/>
</dbReference>
<dbReference type="InterPro" id="IPR043504">
    <property type="entry name" value="Peptidase_S1_PA_chymotrypsin"/>
</dbReference>
<feature type="chain" id="PRO_5047487391" description="Peptidase S1 domain-containing protein" evidence="6">
    <location>
        <begin position="25"/>
        <end position="378"/>
    </location>
</feature>
<dbReference type="Gene3D" id="3.30.300.50">
    <property type="match status" value="2"/>
</dbReference>
<proteinExistence type="inferred from homology"/>
<dbReference type="RefSeq" id="WP_209634361.1">
    <property type="nucleotide sequence ID" value="NZ_JAGINW010000001.1"/>
</dbReference>
<gene>
    <name evidence="8" type="ORF">JOF56_000730</name>
</gene>
<evidence type="ECO:0000313" key="8">
    <source>
        <dbReference type="EMBL" id="MBP2320345.1"/>
    </source>
</evidence>
<dbReference type="Proteomes" id="UP001519332">
    <property type="component" value="Unassembled WGS sequence"/>
</dbReference>
<keyword evidence="5" id="KW-1015">Disulfide bond</keyword>
<evidence type="ECO:0000256" key="6">
    <source>
        <dbReference type="SAM" id="SignalP"/>
    </source>
</evidence>
<dbReference type="CDD" id="cd21112">
    <property type="entry name" value="alphaLP-like"/>
    <property type="match status" value="1"/>
</dbReference>
<feature type="domain" description="Peptidase S1" evidence="7">
    <location>
        <begin position="199"/>
        <end position="346"/>
    </location>
</feature>
<keyword evidence="6" id="KW-0732">Signal</keyword>
<keyword evidence="4" id="KW-0720">Serine protease</keyword>
<keyword evidence="2" id="KW-0645">Protease</keyword>
<keyword evidence="9" id="KW-1185">Reference proteome</keyword>
<dbReference type="PIRSF" id="PIRSF001134">
    <property type="entry name" value="Streptogrisin"/>
    <property type="match status" value="1"/>
</dbReference>
<dbReference type="SUPFAM" id="SSF50494">
    <property type="entry name" value="Trypsin-like serine proteases"/>
    <property type="match status" value="1"/>
</dbReference>
<dbReference type="Gene3D" id="2.40.10.10">
    <property type="entry name" value="Trypsin-like serine proteases"/>
    <property type="match status" value="2"/>
</dbReference>
<evidence type="ECO:0000256" key="1">
    <source>
        <dbReference type="ARBA" id="ARBA00007664"/>
    </source>
</evidence>
<comment type="similarity">
    <text evidence="1">Belongs to the peptidase S1 family.</text>
</comment>
<evidence type="ECO:0000256" key="2">
    <source>
        <dbReference type="ARBA" id="ARBA00022670"/>
    </source>
</evidence>
<name>A0ABS4T8C2_9PSEU</name>
<dbReference type="InterPro" id="IPR035070">
    <property type="entry name" value="Streptogrisin_prodomain"/>
</dbReference>
<dbReference type="InterPro" id="IPR001316">
    <property type="entry name" value="Pept_S1A_streptogrisin"/>
</dbReference>
<dbReference type="Pfam" id="PF00089">
    <property type="entry name" value="Trypsin"/>
    <property type="match status" value="1"/>
</dbReference>
<sequence>MNTRILGALLTAGAAVSTVFLAPAAGAVTQYDPAMIDALAVELGTTPSQAAARLNQQERLSGKLAALQASGVATDGAYFNRDGALVVTTSSPDRVASVGLTPRSAVRGERALNRLSAQVERTIGADLTQVQSWGPDLERDQVVVTVEPGASDALVHRLSAVDGVVVSRGAARITPQADVVPGRIMDLVPGTNCSLGFTGTRNGAKVLLTAGHCVVGNPDILDANGTHIGKGAGTRFPSVDMGIMTIDPEDTPRAYVDTRMGTTVAIRGLSKAPVGTSICKAGNTTGWTCGKITHYNQSVRYSGESVTTTGLARATVCTEGGDSGGAYISGNTAQGMTSGGPVGVDCGYNQGANATGSYSFYQPVVDAANYYGVTLTTS</sequence>
<accession>A0ABS4T8C2</accession>
<dbReference type="InterPro" id="IPR001254">
    <property type="entry name" value="Trypsin_dom"/>
</dbReference>
<reference evidence="8 9" key="1">
    <citation type="submission" date="2021-03" db="EMBL/GenBank/DDBJ databases">
        <title>Sequencing the genomes of 1000 actinobacteria strains.</title>
        <authorList>
            <person name="Klenk H.-P."/>
        </authorList>
    </citation>
    <scope>NUCLEOTIDE SEQUENCE [LARGE SCALE GENOMIC DNA]</scope>
    <source>
        <strain evidence="8 9">DSM 46670</strain>
    </source>
</reference>
<protein>
    <recommendedName>
        <fullName evidence="7">Peptidase S1 domain-containing protein</fullName>
    </recommendedName>
</protein>
<comment type="caution">
    <text evidence="8">The sequence shown here is derived from an EMBL/GenBank/DDBJ whole genome shotgun (WGS) entry which is preliminary data.</text>
</comment>
<keyword evidence="3" id="KW-0378">Hydrolase</keyword>
<evidence type="ECO:0000256" key="5">
    <source>
        <dbReference type="ARBA" id="ARBA00023157"/>
    </source>
</evidence>
<dbReference type="PRINTS" id="PR00861">
    <property type="entry name" value="ALYTICPTASE"/>
</dbReference>
<dbReference type="InterPro" id="IPR009003">
    <property type="entry name" value="Peptidase_S1_PA"/>
</dbReference>
<evidence type="ECO:0000256" key="4">
    <source>
        <dbReference type="ARBA" id="ARBA00022825"/>
    </source>
</evidence>
<evidence type="ECO:0000256" key="3">
    <source>
        <dbReference type="ARBA" id="ARBA00022801"/>
    </source>
</evidence>
<evidence type="ECO:0000313" key="9">
    <source>
        <dbReference type="Proteomes" id="UP001519332"/>
    </source>
</evidence>
<feature type="signal peptide" evidence="6">
    <location>
        <begin position="1"/>
        <end position="24"/>
    </location>
</feature>
<evidence type="ECO:0000259" key="7">
    <source>
        <dbReference type="Pfam" id="PF00089"/>
    </source>
</evidence>